<accession>A0AAI8VFK0</accession>
<keyword evidence="4" id="KW-0560">Oxidoreductase</keyword>
<evidence type="ECO:0000256" key="2">
    <source>
        <dbReference type="ARBA" id="ARBA00010617"/>
    </source>
</evidence>
<keyword evidence="3" id="KW-0479">Metal-binding</keyword>
<evidence type="ECO:0000256" key="6">
    <source>
        <dbReference type="ARBA" id="ARBA00023033"/>
    </source>
</evidence>
<feature type="region of interest" description="Disordered" evidence="7">
    <location>
        <begin position="345"/>
        <end position="367"/>
    </location>
</feature>
<keyword evidence="8" id="KW-0812">Transmembrane</keyword>
<dbReference type="GO" id="GO:0016705">
    <property type="term" value="F:oxidoreductase activity, acting on paired donors, with incorporation or reduction of molecular oxygen"/>
    <property type="evidence" value="ECO:0007669"/>
    <property type="project" value="InterPro"/>
</dbReference>
<evidence type="ECO:0000313" key="10">
    <source>
        <dbReference type="EMBL" id="CAJ2503488.1"/>
    </source>
</evidence>
<keyword evidence="8" id="KW-0472">Membrane</keyword>
<dbReference type="PROSITE" id="PS00086">
    <property type="entry name" value="CYTOCHROME_P450"/>
    <property type="match status" value="1"/>
</dbReference>
<dbReference type="InterPro" id="IPR036396">
    <property type="entry name" value="Cyt_P450_sf"/>
</dbReference>
<dbReference type="InterPro" id="IPR001128">
    <property type="entry name" value="Cyt_P450"/>
</dbReference>
<comment type="similarity">
    <text evidence="2">Belongs to the cytochrome P450 family.</text>
</comment>
<reference evidence="10" key="1">
    <citation type="submission" date="2023-10" db="EMBL/GenBank/DDBJ databases">
        <authorList>
            <person name="Hackl T."/>
        </authorList>
    </citation>
    <scope>NUCLEOTIDE SEQUENCE</scope>
</reference>
<evidence type="ECO:0000313" key="11">
    <source>
        <dbReference type="Proteomes" id="UP001295740"/>
    </source>
</evidence>
<dbReference type="EMBL" id="CAUWAG010000006">
    <property type="protein sequence ID" value="CAJ2503488.1"/>
    <property type="molecule type" value="Genomic_DNA"/>
</dbReference>
<dbReference type="GO" id="GO:0004497">
    <property type="term" value="F:monooxygenase activity"/>
    <property type="evidence" value="ECO:0007669"/>
    <property type="project" value="UniProtKB-KW"/>
</dbReference>
<evidence type="ECO:0000256" key="7">
    <source>
        <dbReference type="SAM" id="MobiDB-lite"/>
    </source>
</evidence>
<comment type="cofactor">
    <cofactor evidence="1">
        <name>heme</name>
        <dbReference type="ChEBI" id="CHEBI:30413"/>
    </cofactor>
</comment>
<dbReference type="SUPFAM" id="SSF48264">
    <property type="entry name" value="Cytochrome P450"/>
    <property type="match status" value="1"/>
</dbReference>
<dbReference type="Pfam" id="PF20684">
    <property type="entry name" value="Fung_rhodopsin"/>
    <property type="match status" value="1"/>
</dbReference>
<dbReference type="InterPro" id="IPR049326">
    <property type="entry name" value="Rhodopsin_dom_fungi"/>
</dbReference>
<keyword evidence="6" id="KW-0503">Monooxygenase</keyword>
<evidence type="ECO:0000256" key="8">
    <source>
        <dbReference type="SAM" id="Phobius"/>
    </source>
</evidence>
<dbReference type="GO" id="GO:0005506">
    <property type="term" value="F:iron ion binding"/>
    <property type="evidence" value="ECO:0007669"/>
    <property type="project" value="InterPro"/>
</dbReference>
<feature type="transmembrane region" description="Helical" evidence="8">
    <location>
        <begin position="130"/>
        <end position="149"/>
    </location>
</feature>
<feature type="transmembrane region" description="Helical" evidence="8">
    <location>
        <begin position="92"/>
        <end position="118"/>
    </location>
</feature>
<feature type="transmembrane region" description="Helical" evidence="8">
    <location>
        <begin position="207"/>
        <end position="230"/>
    </location>
</feature>
<keyword evidence="8" id="KW-1133">Transmembrane helix</keyword>
<dbReference type="PANTHER" id="PTHR24287:SF17">
    <property type="entry name" value="P450, PUTATIVE (EUROFUNG)-RELATED"/>
    <property type="match status" value="1"/>
</dbReference>
<dbReference type="Pfam" id="PF00067">
    <property type="entry name" value="p450"/>
    <property type="match status" value="2"/>
</dbReference>
<feature type="domain" description="Rhodopsin" evidence="9">
    <location>
        <begin position="33"/>
        <end position="269"/>
    </location>
</feature>
<dbReference type="GO" id="GO:0020037">
    <property type="term" value="F:heme binding"/>
    <property type="evidence" value="ECO:0007669"/>
    <property type="project" value="InterPro"/>
</dbReference>
<feature type="transmembrane region" description="Helical" evidence="8">
    <location>
        <begin position="12"/>
        <end position="37"/>
    </location>
</feature>
<organism evidence="10 11">
    <name type="scientific">Anthostomella pinea</name>
    <dbReference type="NCBI Taxonomy" id="933095"/>
    <lineage>
        <taxon>Eukaryota</taxon>
        <taxon>Fungi</taxon>
        <taxon>Dikarya</taxon>
        <taxon>Ascomycota</taxon>
        <taxon>Pezizomycotina</taxon>
        <taxon>Sordariomycetes</taxon>
        <taxon>Xylariomycetidae</taxon>
        <taxon>Xylariales</taxon>
        <taxon>Xylariaceae</taxon>
        <taxon>Anthostomella</taxon>
    </lineage>
</organism>
<sequence>MLEYVVVTPTSLSLRLFIASCVIGFLVIVATALRLFSRYFIAVRPGWDDGLALIATVGALTQTVLFSLLVYGGLGHHADTVPEPNQFSIPKILFSFEIFHVISLNTGKLSALSFYLKLFANKTMERATKAASAFIAAWMIGLLLWEFLFCRPLWKMFEWGGLEQCGDRKPLYIAVCTFSIFSDLLLLALPMPVIWTLKMDRDTKLRLSCLFAAGFSVTAVSITRLVYIVTIDYHHDFSFYSVSATFLANLEPLLTILCISLPMIYSLYAKVVPKGGRRSSHGSKPVTWTFASSLVRRGNPKKRAFNPLETSGPEHFELDQIYSPEKRVRYNVSVDRGWKTDPHYQSPISILQSSKPEGDASSGSEAGLVHYGKESNSVEQDDDDDNHNAQLRHIHQASQVSAKCGMRLSSCFFALSVSLSNDITGVERPGASEDLTIHKDISFLHRYHQKYDTSFELNTLLGAPTIFTIAPENIKLIHTREHEWGIQPNRLPGMEYFCGRGFLTMDGEIWRQSRRALRPSFAKSNLANLSVLSRETDTFLDHLPKDGATVDLPASSFLNTSLHFLLGVSPGAQDLHAPCTTQEFINAFHGSLFLTMLRIILGRAWHLLPQGKYRRVCGIAHSFLNYYVNMAMNRRLASNNESNSKQSLIDNLAALSDDTVFIRIRSEVLQQGDNILKFDAFQGNTILENILFEALRLYPIFPLMGRVALCDTTLPTGSGPNHDAPVFIPKGTDPHVFGEDVEAFRPERRDNIQPGQWDFMGFGGGNRACLGRQKSLVEASYLLARTAMRFEKLESRDDRDWRGEMKLTCQNGNGCKVAFA</sequence>
<evidence type="ECO:0000259" key="9">
    <source>
        <dbReference type="Pfam" id="PF20684"/>
    </source>
</evidence>
<keyword evidence="11" id="KW-1185">Reference proteome</keyword>
<dbReference type="InterPro" id="IPR017972">
    <property type="entry name" value="Cyt_P450_CS"/>
</dbReference>
<dbReference type="Proteomes" id="UP001295740">
    <property type="component" value="Unassembled WGS sequence"/>
</dbReference>
<keyword evidence="5" id="KW-0408">Iron</keyword>
<dbReference type="PANTHER" id="PTHR24287">
    <property type="entry name" value="P450, PUTATIVE (EUROFUNG)-RELATED"/>
    <property type="match status" value="1"/>
</dbReference>
<dbReference type="Gene3D" id="1.10.630.10">
    <property type="entry name" value="Cytochrome P450"/>
    <property type="match status" value="2"/>
</dbReference>
<dbReference type="InterPro" id="IPR047146">
    <property type="entry name" value="Cyt_P450_E_CYP52_fungi"/>
</dbReference>
<protein>
    <submittedName>
        <fullName evidence="10">Uu.00g108820.m01.CDS01</fullName>
    </submittedName>
</protein>
<evidence type="ECO:0000256" key="4">
    <source>
        <dbReference type="ARBA" id="ARBA00023002"/>
    </source>
</evidence>
<proteinExistence type="inferred from homology"/>
<name>A0AAI8VFK0_9PEZI</name>
<evidence type="ECO:0000256" key="1">
    <source>
        <dbReference type="ARBA" id="ARBA00001971"/>
    </source>
</evidence>
<feature type="transmembrane region" description="Helical" evidence="8">
    <location>
        <begin position="49"/>
        <end position="72"/>
    </location>
</feature>
<feature type="transmembrane region" description="Helical" evidence="8">
    <location>
        <begin position="171"/>
        <end position="195"/>
    </location>
</feature>
<dbReference type="AlphaFoldDB" id="A0AAI8VFK0"/>
<gene>
    <name evidence="10" type="ORF">KHLLAP_LOCUS3956</name>
</gene>
<feature type="transmembrane region" description="Helical" evidence="8">
    <location>
        <begin position="250"/>
        <end position="268"/>
    </location>
</feature>
<evidence type="ECO:0000256" key="5">
    <source>
        <dbReference type="ARBA" id="ARBA00023004"/>
    </source>
</evidence>
<evidence type="ECO:0000256" key="3">
    <source>
        <dbReference type="ARBA" id="ARBA00022723"/>
    </source>
</evidence>
<feature type="compositionally biased region" description="Polar residues" evidence="7">
    <location>
        <begin position="346"/>
        <end position="355"/>
    </location>
</feature>
<comment type="caution">
    <text evidence="10">The sequence shown here is derived from an EMBL/GenBank/DDBJ whole genome shotgun (WGS) entry which is preliminary data.</text>
</comment>